<keyword evidence="2" id="KW-1185">Reference proteome</keyword>
<dbReference type="Proteomes" id="UP000696280">
    <property type="component" value="Unassembled WGS sequence"/>
</dbReference>
<dbReference type="EMBL" id="CAJVRL010000084">
    <property type="protein sequence ID" value="CAG8958660.1"/>
    <property type="molecule type" value="Genomic_DNA"/>
</dbReference>
<protein>
    <submittedName>
        <fullName evidence="1">Uncharacterized protein</fullName>
    </submittedName>
</protein>
<organism evidence="1 2">
    <name type="scientific">Hymenoscyphus fraxineus</name>
    <dbReference type="NCBI Taxonomy" id="746836"/>
    <lineage>
        <taxon>Eukaryota</taxon>
        <taxon>Fungi</taxon>
        <taxon>Dikarya</taxon>
        <taxon>Ascomycota</taxon>
        <taxon>Pezizomycotina</taxon>
        <taxon>Leotiomycetes</taxon>
        <taxon>Helotiales</taxon>
        <taxon>Helotiaceae</taxon>
        <taxon>Hymenoscyphus</taxon>
    </lineage>
</organism>
<proteinExistence type="predicted"/>
<dbReference type="AlphaFoldDB" id="A0A9N9L1U7"/>
<comment type="caution">
    <text evidence="1">The sequence shown here is derived from an EMBL/GenBank/DDBJ whole genome shotgun (WGS) entry which is preliminary data.</text>
</comment>
<evidence type="ECO:0000313" key="1">
    <source>
        <dbReference type="EMBL" id="CAG8958660.1"/>
    </source>
</evidence>
<gene>
    <name evidence="1" type="ORF">HYFRA_00011502</name>
</gene>
<reference evidence="1" key="1">
    <citation type="submission" date="2021-07" db="EMBL/GenBank/DDBJ databases">
        <authorList>
            <person name="Durling M."/>
        </authorList>
    </citation>
    <scope>NUCLEOTIDE SEQUENCE</scope>
</reference>
<accession>A0A9N9L1U7</accession>
<name>A0A9N9L1U7_9HELO</name>
<sequence>MVAGAVSKKTKGLPCESAVIVNVVKEKEDRNRSTFHTRSVGGRTNNPYTAVSVDVSVQSSGHSTNDTGTGLG</sequence>
<evidence type="ECO:0000313" key="2">
    <source>
        <dbReference type="Proteomes" id="UP000696280"/>
    </source>
</evidence>
<dbReference type="OrthoDB" id="3352408at2759"/>